<reference evidence="1 2" key="1">
    <citation type="submission" date="2017-07" db="EMBL/GenBank/DDBJ databases">
        <title>Isolation and whole genome analysis of endospore-forming bacteria from heroin.</title>
        <authorList>
            <person name="Kalinowski J."/>
            <person name="Ahrens B."/>
            <person name="Al-Dilaimi A."/>
            <person name="Winkler A."/>
            <person name="Wibberg D."/>
            <person name="Schleenbecker U."/>
            <person name="Ruckert C."/>
            <person name="Wolfel R."/>
            <person name="Grass G."/>
        </authorList>
    </citation>
    <scope>NUCLEOTIDE SEQUENCE [LARGE SCALE GENOMIC DNA]</scope>
    <source>
        <strain evidence="1 2">7539</strain>
    </source>
</reference>
<protein>
    <submittedName>
        <fullName evidence="1">Uncharacterized protein</fullName>
    </submittedName>
</protein>
<organism evidence="1 2">
    <name type="scientific">Shouchella clausii</name>
    <name type="common">Alkalihalobacillus clausii</name>
    <dbReference type="NCBI Taxonomy" id="79880"/>
    <lineage>
        <taxon>Bacteria</taxon>
        <taxon>Bacillati</taxon>
        <taxon>Bacillota</taxon>
        <taxon>Bacilli</taxon>
        <taxon>Bacillales</taxon>
        <taxon>Bacillaceae</taxon>
        <taxon>Shouchella</taxon>
    </lineage>
</organism>
<evidence type="ECO:0000313" key="2">
    <source>
        <dbReference type="Proteomes" id="UP000216207"/>
    </source>
</evidence>
<dbReference type="Proteomes" id="UP000216207">
    <property type="component" value="Unassembled WGS sequence"/>
</dbReference>
<dbReference type="AlphaFoldDB" id="A0A268NTG3"/>
<dbReference type="EMBL" id="NPCC01000047">
    <property type="protein sequence ID" value="PAE86803.1"/>
    <property type="molecule type" value="Genomic_DNA"/>
</dbReference>
<dbReference type="RefSeq" id="WP_011247982.1">
    <property type="nucleotide sequence ID" value="NZ_BOQQ01000001.1"/>
</dbReference>
<comment type="caution">
    <text evidence="1">The sequence shown here is derived from an EMBL/GenBank/DDBJ whole genome shotgun (WGS) entry which is preliminary data.</text>
</comment>
<gene>
    <name evidence="1" type="ORF">CHH72_21715</name>
</gene>
<name>A0A268NTG3_SHOCL</name>
<evidence type="ECO:0000313" key="1">
    <source>
        <dbReference type="EMBL" id="PAE86803.1"/>
    </source>
</evidence>
<accession>A0A268NTG3</accession>
<sequence>MKRHTLLIIAGFLLFGALVGGGAGAGLRYLFHYFWADGQLRGGDLWGAAAIAAVPGMVASVYWGYFYRKKERNETKHLH</sequence>
<proteinExistence type="predicted"/>